<dbReference type="CDD" id="cd17546">
    <property type="entry name" value="REC_hyHK_CKI1_RcsC-like"/>
    <property type="match status" value="1"/>
</dbReference>
<dbReference type="RefSeq" id="WP_319954324.1">
    <property type="nucleotide sequence ID" value="NZ_JAXAVX010000005.1"/>
</dbReference>
<evidence type="ECO:0000259" key="21">
    <source>
        <dbReference type="PROSITE" id="PS50894"/>
    </source>
</evidence>
<gene>
    <name evidence="22" type="ORF">SK069_11225</name>
</gene>
<name>A0ABU4VK34_9ACTN</name>
<evidence type="ECO:0000256" key="15">
    <source>
        <dbReference type="PROSITE-ProRule" id="PRU00169"/>
    </source>
</evidence>
<proteinExistence type="predicted"/>
<dbReference type="PANTHER" id="PTHR43047:SF64">
    <property type="entry name" value="HISTIDINE KINASE CONTAINING CHEY-HOMOLOGOUS RECEIVER DOMAIN AND PAS DOMAIN-RELATED"/>
    <property type="match status" value="1"/>
</dbReference>
<dbReference type="InterPro" id="IPR003594">
    <property type="entry name" value="HATPase_dom"/>
</dbReference>
<dbReference type="CDD" id="cd06225">
    <property type="entry name" value="HAMP"/>
    <property type="match status" value="1"/>
</dbReference>
<dbReference type="Pfam" id="PF08447">
    <property type="entry name" value="PAS_3"/>
    <property type="match status" value="1"/>
</dbReference>
<dbReference type="Pfam" id="PF00512">
    <property type="entry name" value="HisKA"/>
    <property type="match status" value="1"/>
</dbReference>
<dbReference type="PANTHER" id="PTHR43047">
    <property type="entry name" value="TWO-COMPONENT HISTIDINE PROTEIN KINASE"/>
    <property type="match status" value="1"/>
</dbReference>
<dbReference type="Gene3D" id="1.20.120.160">
    <property type="entry name" value="HPT domain"/>
    <property type="match status" value="1"/>
</dbReference>
<keyword evidence="12" id="KW-0902">Two-component regulatory system</keyword>
<dbReference type="SUPFAM" id="SSF158472">
    <property type="entry name" value="HAMP domain-like"/>
    <property type="match status" value="1"/>
</dbReference>
<dbReference type="Pfam" id="PF02518">
    <property type="entry name" value="HATPase_c"/>
    <property type="match status" value="1"/>
</dbReference>
<keyword evidence="23" id="KW-1185">Reference proteome</keyword>
<dbReference type="InterPro" id="IPR013655">
    <property type="entry name" value="PAS_fold_3"/>
</dbReference>
<evidence type="ECO:0000259" key="17">
    <source>
        <dbReference type="PROSITE" id="PS50109"/>
    </source>
</evidence>
<keyword evidence="11 16" id="KW-1133">Transmembrane helix</keyword>
<dbReference type="EMBL" id="JAXAVX010000005">
    <property type="protein sequence ID" value="MDX8152168.1"/>
    <property type="molecule type" value="Genomic_DNA"/>
</dbReference>
<dbReference type="PROSITE" id="PS50894">
    <property type="entry name" value="HPT"/>
    <property type="match status" value="1"/>
</dbReference>
<evidence type="ECO:0000256" key="8">
    <source>
        <dbReference type="ARBA" id="ARBA00022692"/>
    </source>
</evidence>
<dbReference type="InterPro" id="IPR004358">
    <property type="entry name" value="Sig_transdc_His_kin-like_C"/>
</dbReference>
<evidence type="ECO:0000259" key="19">
    <source>
        <dbReference type="PROSITE" id="PS50113"/>
    </source>
</evidence>
<feature type="domain" description="HAMP" evidence="20">
    <location>
        <begin position="259"/>
        <end position="311"/>
    </location>
</feature>
<evidence type="ECO:0000259" key="18">
    <source>
        <dbReference type="PROSITE" id="PS50110"/>
    </source>
</evidence>
<dbReference type="PRINTS" id="PR00344">
    <property type="entry name" value="BCTRLSENSOR"/>
</dbReference>
<dbReference type="Gene3D" id="3.40.50.2300">
    <property type="match status" value="1"/>
</dbReference>
<dbReference type="InterPro" id="IPR005467">
    <property type="entry name" value="His_kinase_dom"/>
</dbReference>
<evidence type="ECO:0000259" key="20">
    <source>
        <dbReference type="PROSITE" id="PS50885"/>
    </source>
</evidence>
<feature type="domain" description="PAC" evidence="19">
    <location>
        <begin position="400"/>
        <end position="451"/>
    </location>
</feature>
<feature type="transmembrane region" description="Helical" evidence="16">
    <location>
        <begin position="236"/>
        <end position="258"/>
    </location>
</feature>
<dbReference type="PROSITE" id="PS50110">
    <property type="entry name" value="RESPONSE_REGULATORY"/>
    <property type="match status" value="1"/>
</dbReference>
<dbReference type="EC" id="2.7.13.3" evidence="3"/>
<feature type="modified residue" description="4-aspartylphosphate" evidence="15">
    <location>
        <position position="781"/>
    </location>
</feature>
<evidence type="ECO:0000256" key="7">
    <source>
        <dbReference type="ARBA" id="ARBA00022679"/>
    </source>
</evidence>
<keyword evidence="5" id="KW-0997">Cell inner membrane</keyword>
<dbReference type="InterPro" id="IPR003661">
    <property type="entry name" value="HisK_dim/P_dom"/>
</dbReference>
<evidence type="ECO:0000256" key="14">
    <source>
        <dbReference type="PROSITE-ProRule" id="PRU00110"/>
    </source>
</evidence>
<keyword evidence="10 22" id="KW-0547">Nucleotide-binding</keyword>
<dbReference type="SUPFAM" id="SSF55785">
    <property type="entry name" value="PYP-like sensor domain (PAS domain)"/>
    <property type="match status" value="1"/>
</dbReference>
<dbReference type="Pfam" id="PF00672">
    <property type="entry name" value="HAMP"/>
    <property type="match status" value="1"/>
</dbReference>
<keyword evidence="13 16" id="KW-0472">Membrane</keyword>
<dbReference type="Gene3D" id="6.10.340.10">
    <property type="match status" value="1"/>
</dbReference>
<dbReference type="Proteomes" id="UP001277761">
    <property type="component" value="Unassembled WGS sequence"/>
</dbReference>
<dbReference type="InterPro" id="IPR011006">
    <property type="entry name" value="CheY-like_superfamily"/>
</dbReference>
<evidence type="ECO:0000256" key="1">
    <source>
        <dbReference type="ARBA" id="ARBA00000085"/>
    </source>
</evidence>
<dbReference type="SMART" id="SM00086">
    <property type="entry name" value="PAC"/>
    <property type="match status" value="1"/>
</dbReference>
<dbReference type="CDD" id="cd16922">
    <property type="entry name" value="HATPase_EvgS-ArcB-TorS-like"/>
    <property type="match status" value="1"/>
</dbReference>
<reference evidence="22 23" key="1">
    <citation type="submission" date="2023-11" db="EMBL/GenBank/DDBJ databases">
        <authorList>
            <person name="Xu M."/>
            <person name="Jiang T."/>
        </authorList>
    </citation>
    <scope>NUCLEOTIDE SEQUENCE [LARGE SCALE GENOMIC DNA]</scope>
    <source>
        <strain evidence="22 23">SD</strain>
    </source>
</reference>
<evidence type="ECO:0000313" key="22">
    <source>
        <dbReference type="EMBL" id="MDX8152168.1"/>
    </source>
</evidence>
<dbReference type="InterPro" id="IPR001789">
    <property type="entry name" value="Sig_transdc_resp-reg_receiver"/>
</dbReference>
<feature type="domain" description="HPt" evidence="21">
    <location>
        <begin position="890"/>
        <end position="981"/>
    </location>
</feature>
<dbReference type="SUPFAM" id="SSF47226">
    <property type="entry name" value="Histidine-containing phosphotransfer domain, HPT domain"/>
    <property type="match status" value="1"/>
</dbReference>
<keyword evidence="7" id="KW-0808">Transferase</keyword>
<keyword evidence="8 16" id="KW-0812">Transmembrane</keyword>
<comment type="catalytic activity">
    <reaction evidence="1">
        <text>ATP + protein L-histidine = ADP + protein N-phospho-L-histidine.</text>
        <dbReference type="EC" id="2.7.13.3"/>
    </reaction>
</comment>
<evidence type="ECO:0000313" key="23">
    <source>
        <dbReference type="Proteomes" id="UP001277761"/>
    </source>
</evidence>
<keyword evidence="4" id="KW-1003">Cell membrane</keyword>
<evidence type="ECO:0000256" key="12">
    <source>
        <dbReference type="ARBA" id="ARBA00023012"/>
    </source>
</evidence>
<evidence type="ECO:0000256" key="4">
    <source>
        <dbReference type="ARBA" id="ARBA00022475"/>
    </source>
</evidence>
<protein>
    <recommendedName>
        <fullName evidence="3">histidine kinase</fullName>
        <ecNumber evidence="3">2.7.13.3</ecNumber>
    </recommendedName>
</protein>
<dbReference type="SMART" id="SM00304">
    <property type="entry name" value="HAMP"/>
    <property type="match status" value="1"/>
</dbReference>
<dbReference type="Gene3D" id="3.30.450.20">
    <property type="entry name" value="PAS domain"/>
    <property type="match status" value="1"/>
</dbReference>
<sequence>MSGADRAPRGRGRAPSIRQSLGLLLVAVVVLAAVLAVVTVLQQRTANERTAAEQQRMTSFQLADQMRQTSNDLTRMVRLYVATGEERYRRYYNDILEIRAGRAPRPRRYDSSFWDRVLAHGLTGVRFGPPASLTALMARAHFARAEFDALNRSLGFSNALARTELDVMRRVAPRIARGVDAAYRQDTATQYERLLDDAYHRQKASIMGAIERFIGLVDQRTATRADALQARTDRLLLAQSTVLALFVLLVGVALAVSARTIVRPLQRLTAATRAITRGEWSQRASPDGVRELRQLAGDFNEMADAVQRDLARRIAAERDATDAQRRLRTIADRVPGSVFQFHVDEHGALSVRFASRDASIHGAGAEESAEFVAVSQAVLPADRGAWLDSMVAAVRRGGAWQHEYRIRRSDGTVAWMRAQAVARPHADGSGDLYGYVGDVTDQKALQADLLRAREAAESADRAKSAFLAMVSHELRTPLVAVTGTLEVLGLDDLEPRQRELVDVALRSASTLLAVIGDVLDFSKIESGHLDLAARPVAVGRLVAELAEQYRHAAAAKGVTLRAVGVDEPRLAPAHLVDPDRLRQVLGNLVSNAIKYTPGGEVDLSIALVAAGPSAAGDARRQALRFTVRDTGVGVAPEDQERLFAPFAQARARTDGTGLGLVIARQLTEAMGGTLTMESAVGVGTTMRVALALPVSDEPERRQLTAVGPGRPAGLTARRRRPDRERARDDRSLVLLVEDHPVNREVLRRQLETIGFVTDVAGDGAEALERLRGERYALVFSDVQLPDIDGYELVRRWRAEERAIPGRQRVPVVALTASAVLGEEDRCRAAGMDDLVTKPAPMAVLAGTLRRWLPHLAWEEPAPAPPGGGAPVGPEPPQLDREILDEVTGGDPVLARRLLETYCASLDEDLARAEAAYAEGQREQLRRVAHQVVGASRTVGASSVAEAAGALQRVVAGGDEDPGPALAALRAATDAVRGATVA</sequence>
<dbReference type="InterPro" id="IPR036641">
    <property type="entry name" value="HPT_dom_sf"/>
</dbReference>
<evidence type="ECO:0000256" key="16">
    <source>
        <dbReference type="SAM" id="Phobius"/>
    </source>
</evidence>
<feature type="domain" description="Response regulatory" evidence="18">
    <location>
        <begin position="732"/>
        <end position="852"/>
    </location>
</feature>
<dbReference type="CDD" id="cd00082">
    <property type="entry name" value="HisKA"/>
    <property type="match status" value="1"/>
</dbReference>
<dbReference type="PROSITE" id="PS50109">
    <property type="entry name" value="HIS_KIN"/>
    <property type="match status" value="1"/>
</dbReference>
<dbReference type="Pfam" id="PF00072">
    <property type="entry name" value="Response_reg"/>
    <property type="match status" value="1"/>
</dbReference>
<evidence type="ECO:0000256" key="6">
    <source>
        <dbReference type="ARBA" id="ARBA00022553"/>
    </source>
</evidence>
<dbReference type="InterPro" id="IPR008207">
    <property type="entry name" value="Sig_transdc_His_kin_Hpt_dom"/>
</dbReference>
<keyword evidence="9" id="KW-0418">Kinase</keyword>
<evidence type="ECO:0000256" key="2">
    <source>
        <dbReference type="ARBA" id="ARBA00004429"/>
    </source>
</evidence>
<dbReference type="InterPro" id="IPR036890">
    <property type="entry name" value="HATPase_C_sf"/>
</dbReference>
<dbReference type="InterPro" id="IPR001610">
    <property type="entry name" value="PAC"/>
</dbReference>
<evidence type="ECO:0000256" key="5">
    <source>
        <dbReference type="ARBA" id="ARBA00022519"/>
    </source>
</evidence>
<dbReference type="Gene3D" id="1.10.287.130">
    <property type="match status" value="1"/>
</dbReference>
<dbReference type="Pfam" id="PF01627">
    <property type="entry name" value="Hpt"/>
    <property type="match status" value="1"/>
</dbReference>
<keyword evidence="10 22" id="KW-0067">ATP-binding</keyword>
<dbReference type="Gene3D" id="3.30.565.10">
    <property type="entry name" value="Histidine kinase-like ATPase, C-terminal domain"/>
    <property type="match status" value="1"/>
</dbReference>
<feature type="domain" description="Histidine kinase" evidence="17">
    <location>
        <begin position="469"/>
        <end position="694"/>
    </location>
</feature>
<evidence type="ECO:0000256" key="3">
    <source>
        <dbReference type="ARBA" id="ARBA00012438"/>
    </source>
</evidence>
<dbReference type="SMART" id="SM00387">
    <property type="entry name" value="HATPase_c"/>
    <property type="match status" value="1"/>
</dbReference>
<evidence type="ECO:0000256" key="13">
    <source>
        <dbReference type="ARBA" id="ARBA00023136"/>
    </source>
</evidence>
<evidence type="ECO:0000256" key="9">
    <source>
        <dbReference type="ARBA" id="ARBA00022777"/>
    </source>
</evidence>
<dbReference type="InterPro" id="IPR035965">
    <property type="entry name" value="PAS-like_dom_sf"/>
</dbReference>
<dbReference type="SUPFAM" id="SSF47384">
    <property type="entry name" value="Homodimeric domain of signal transducing histidine kinase"/>
    <property type="match status" value="1"/>
</dbReference>
<dbReference type="InterPro" id="IPR036097">
    <property type="entry name" value="HisK_dim/P_sf"/>
</dbReference>
<dbReference type="SMART" id="SM00448">
    <property type="entry name" value="REC"/>
    <property type="match status" value="1"/>
</dbReference>
<dbReference type="SMART" id="SM00388">
    <property type="entry name" value="HisKA"/>
    <property type="match status" value="1"/>
</dbReference>
<dbReference type="SUPFAM" id="SSF52172">
    <property type="entry name" value="CheY-like"/>
    <property type="match status" value="1"/>
</dbReference>
<dbReference type="GO" id="GO:0005524">
    <property type="term" value="F:ATP binding"/>
    <property type="evidence" value="ECO:0007669"/>
    <property type="project" value="UniProtKB-KW"/>
</dbReference>
<dbReference type="PROSITE" id="PS50113">
    <property type="entry name" value="PAC"/>
    <property type="match status" value="1"/>
</dbReference>
<accession>A0ABU4VK34</accession>
<comment type="caution">
    <text evidence="22">The sequence shown here is derived from an EMBL/GenBank/DDBJ whole genome shotgun (WGS) entry which is preliminary data.</text>
</comment>
<comment type="subcellular location">
    <subcellularLocation>
        <location evidence="2">Cell inner membrane</location>
        <topology evidence="2">Multi-pass membrane protein</topology>
    </subcellularLocation>
</comment>
<dbReference type="InterPro" id="IPR000700">
    <property type="entry name" value="PAS-assoc_C"/>
</dbReference>
<dbReference type="InterPro" id="IPR003660">
    <property type="entry name" value="HAMP_dom"/>
</dbReference>
<dbReference type="PROSITE" id="PS50885">
    <property type="entry name" value="HAMP"/>
    <property type="match status" value="1"/>
</dbReference>
<dbReference type="SUPFAM" id="SSF55874">
    <property type="entry name" value="ATPase domain of HSP90 chaperone/DNA topoisomerase II/histidine kinase"/>
    <property type="match status" value="1"/>
</dbReference>
<evidence type="ECO:0000256" key="10">
    <source>
        <dbReference type="ARBA" id="ARBA00022840"/>
    </source>
</evidence>
<dbReference type="SMART" id="SM00073">
    <property type="entry name" value="HPT"/>
    <property type="match status" value="1"/>
</dbReference>
<evidence type="ECO:0000256" key="11">
    <source>
        <dbReference type="ARBA" id="ARBA00022989"/>
    </source>
</evidence>
<keyword evidence="6 15" id="KW-0597">Phosphoprotein</keyword>
<feature type="modified residue" description="Phosphohistidine" evidence="14">
    <location>
        <position position="929"/>
    </location>
</feature>
<organism evidence="22 23">
    <name type="scientific">Patulibacter brassicae</name>
    <dbReference type="NCBI Taxonomy" id="1705717"/>
    <lineage>
        <taxon>Bacteria</taxon>
        <taxon>Bacillati</taxon>
        <taxon>Actinomycetota</taxon>
        <taxon>Thermoleophilia</taxon>
        <taxon>Solirubrobacterales</taxon>
        <taxon>Patulibacteraceae</taxon>
        <taxon>Patulibacter</taxon>
    </lineage>
</organism>
<feature type="transmembrane region" description="Helical" evidence="16">
    <location>
        <begin position="21"/>
        <end position="41"/>
    </location>
</feature>